<reference evidence="2 3" key="1">
    <citation type="submission" date="2021-01" db="EMBL/GenBank/DDBJ databases">
        <title>Genome public.</title>
        <authorList>
            <person name="Liu C."/>
            <person name="Sun Q."/>
        </authorList>
    </citation>
    <scope>NUCLEOTIDE SEQUENCE [LARGE SCALE GENOMIC DNA]</scope>
    <source>
        <strain evidence="2 3">YIM B02515</strain>
    </source>
</reference>
<dbReference type="InterPro" id="IPR000602">
    <property type="entry name" value="Glyco_hydro_38_N"/>
</dbReference>
<name>A0ABS1TA25_9CLOT</name>
<proteinExistence type="predicted"/>
<dbReference type="InterPro" id="IPR011330">
    <property type="entry name" value="Glyco_hydro/deAcase_b/a-brl"/>
</dbReference>
<evidence type="ECO:0000313" key="3">
    <source>
        <dbReference type="Proteomes" id="UP000632377"/>
    </source>
</evidence>
<dbReference type="RefSeq" id="WP_202748900.1">
    <property type="nucleotide sequence ID" value="NZ_JAESWC010000004.1"/>
</dbReference>
<protein>
    <recommendedName>
        <fullName evidence="1">Glycoside hydrolase family 38 N-terminal domain-containing protein</fullName>
    </recommendedName>
</protein>
<evidence type="ECO:0000259" key="1">
    <source>
        <dbReference type="Pfam" id="PF01074"/>
    </source>
</evidence>
<feature type="domain" description="Glycoside hydrolase family 38 N-terminal" evidence="1">
    <location>
        <begin position="7"/>
        <end position="303"/>
    </location>
</feature>
<dbReference type="Pfam" id="PF01074">
    <property type="entry name" value="Glyco_hydro_38N"/>
    <property type="match status" value="1"/>
</dbReference>
<dbReference type="EMBL" id="JAESWC010000004">
    <property type="protein sequence ID" value="MBL4936211.1"/>
    <property type="molecule type" value="Genomic_DNA"/>
</dbReference>
<evidence type="ECO:0000313" key="2">
    <source>
        <dbReference type="EMBL" id="MBL4936211.1"/>
    </source>
</evidence>
<sequence length="798" mass="92443">MLDRKWTMYILHHSHTDIGYTDLQERIIYNHVDYIKTAVNAAKEGHKNGTIDKNFKWNCETYYCVERFLEEATEEEKQDLYAMIKSNNIGLSATYLNFTDLVDKKVLNKRTKEMVDHFKVQGIDVKVAMNADVNGVSLGTLDVLLDNGIEFLFTNIHTHHGMYPLYQNQKPYYWENKEGKRLLVFNGEHYNLGNALGLIYNKNINFMTENYLGKNAKPKTHLETLKENIVKYLTSCEENGYDYSFIPACVSGVFSDNAPPNTDIIRTITEFNEAYGDEILLEMVTIQEFYEKIKNQVKDAPVYKGDLNDWWANGVASTPYAVKHYKEAQRMYHLCERLDNEGHVSKKELIRQAEDNLLLYAEHTWGHSATITNPYDTMVQNLDIRKTSYASKAHEASAKNLNRITHSRGDKLRYYDLNGKVKAISLSDEKSKQVVEFYIEVWRYPGVKVICETTGQEMKTQMSSHPRGVLISFVDTFEAKEEKIYRYEEADAKIEVANSRVAYVGAERVKDIVNSYDTKSYKLPYQIENEYFKIAYEIGKGVTSFYNKIDNIEMLKEGDARFFTPIYENTKIRTNVYSERSILGRNIRGLHAKKYIGELAEVKIIDNGEIFTTIELIYELEGTYFSSVVIKLYNTLPKLEFKYKIAKTLSTDIESIYLSLTLNNLDATLYVDKSDAIMRPGIDQIPGTCMEYYLVDNGLIYESKENTILIQTKDAPLIYMGELKHHPILLCDNKEEYNKRDVYSWIMHNTWETNFKIDLSGITEFCYTLDLIKTKDAEQSFKTMKNKSCGVVTFMTSL</sequence>
<dbReference type="Proteomes" id="UP000632377">
    <property type="component" value="Unassembled WGS sequence"/>
</dbReference>
<accession>A0ABS1TA25</accession>
<dbReference type="CDD" id="cd10791">
    <property type="entry name" value="GH38N_AMII_like_1"/>
    <property type="match status" value="1"/>
</dbReference>
<keyword evidence="3" id="KW-1185">Reference proteome</keyword>
<organism evidence="2 3">
    <name type="scientific">Clostridium rhizosphaerae</name>
    <dbReference type="NCBI Taxonomy" id="2803861"/>
    <lineage>
        <taxon>Bacteria</taxon>
        <taxon>Bacillati</taxon>
        <taxon>Bacillota</taxon>
        <taxon>Clostridia</taxon>
        <taxon>Eubacteriales</taxon>
        <taxon>Clostridiaceae</taxon>
        <taxon>Clostridium</taxon>
    </lineage>
</organism>
<gene>
    <name evidence="2" type="ORF">JK636_10615</name>
</gene>
<comment type="caution">
    <text evidence="2">The sequence shown here is derived from an EMBL/GenBank/DDBJ whole genome shotgun (WGS) entry which is preliminary data.</text>
</comment>
<dbReference type="SUPFAM" id="SSF88713">
    <property type="entry name" value="Glycoside hydrolase/deacetylase"/>
    <property type="match status" value="1"/>
</dbReference>